<reference evidence="2" key="1">
    <citation type="journal article" date="2016" name="Front. Microbiol.">
        <title>Genome Sequence of the Piezophilic, Mesophilic Sulfate-Reducing Bacterium Desulfovibrio indicus J2T.</title>
        <authorList>
            <person name="Cao J."/>
            <person name="Maignien L."/>
            <person name="Shao Z."/>
            <person name="Alain K."/>
            <person name="Jebbar M."/>
        </authorList>
    </citation>
    <scope>NUCLEOTIDE SEQUENCE</scope>
    <source>
        <strain evidence="2">JCM 32048</strain>
    </source>
</reference>
<evidence type="ECO:0000256" key="1">
    <source>
        <dbReference type="SAM" id="Phobius"/>
    </source>
</evidence>
<feature type="transmembrane region" description="Helical" evidence="1">
    <location>
        <begin position="6"/>
        <end position="25"/>
    </location>
</feature>
<dbReference type="EMBL" id="BPQJ01000018">
    <property type="protein sequence ID" value="GJD63678.1"/>
    <property type="molecule type" value="Genomic_DNA"/>
</dbReference>
<keyword evidence="1" id="KW-0812">Transmembrane</keyword>
<evidence type="ECO:0000313" key="2">
    <source>
        <dbReference type="EMBL" id="GJD63678.1"/>
    </source>
</evidence>
<gene>
    <name evidence="2" type="ORF">MPEAHAMD_3849</name>
</gene>
<evidence type="ECO:0000313" key="3">
    <source>
        <dbReference type="Proteomes" id="UP001055286"/>
    </source>
</evidence>
<comment type="caution">
    <text evidence="2">The sequence shown here is derived from an EMBL/GenBank/DDBJ whole genome shotgun (WGS) entry which is preliminary data.</text>
</comment>
<keyword evidence="1" id="KW-1133">Transmembrane helix</keyword>
<keyword evidence="1" id="KW-0472">Membrane</keyword>
<reference evidence="2" key="2">
    <citation type="submission" date="2021-08" db="EMBL/GenBank/DDBJ databases">
        <authorList>
            <person name="Tani A."/>
            <person name="Ola A."/>
            <person name="Ogura Y."/>
            <person name="Katsura K."/>
            <person name="Hayashi T."/>
        </authorList>
    </citation>
    <scope>NUCLEOTIDE SEQUENCE</scope>
    <source>
        <strain evidence="2">JCM 32048</strain>
    </source>
</reference>
<keyword evidence="3" id="KW-1185">Reference proteome</keyword>
<protein>
    <submittedName>
        <fullName evidence="2">Uncharacterized protein</fullName>
    </submittedName>
</protein>
<organism evidence="2 3">
    <name type="scientific">Methylobacterium frigidaeris</name>
    <dbReference type="NCBI Taxonomy" id="2038277"/>
    <lineage>
        <taxon>Bacteria</taxon>
        <taxon>Pseudomonadati</taxon>
        <taxon>Pseudomonadota</taxon>
        <taxon>Alphaproteobacteria</taxon>
        <taxon>Hyphomicrobiales</taxon>
        <taxon>Methylobacteriaceae</taxon>
        <taxon>Methylobacterium</taxon>
    </lineage>
</organism>
<proteinExistence type="predicted"/>
<dbReference type="AlphaFoldDB" id="A0AA37HCX2"/>
<sequence>MAVVRSAIAMLSYTAAPVVAISWAVSGLRRLS</sequence>
<accession>A0AA37HCX2</accession>
<dbReference type="Proteomes" id="UP001055286">
    <property type="component" value="Unassembled WGS sequence"/>
</dbReference>
<name>A0AA37HCX2_9HYPH</name>